<evidence type="ECO:0000256" key="10">
    <source>
        <dbReference type="ARBA" id="ARBA00022840"/>
    </source>
</evidence>
<dbReference type="SUPFAM" id="SSF53784">
    <property type="entry name" value="Phosphofructokinase"/>
    <property type="match status" value="1"/>
</dbReference>
<dbReference type="InterPro" id="IPR035966">
    <property type="entry name" value="PKF_sf"/>
</dbReference>
<accession>A0ABR2IYS4</accession>
<keyword evidence="9" id="KW-0418">Kinase</keyword>
<dbReference type="InterPro" id="IPR000023">
    <property type="entry name" value="Phosphofructokinase_dom"/>
</dbReference>
<evidence type="ECO:0000256" key="1">
    <source>
        <dbReference type="ARBA" id="ARBA00001946"/>
    </source>
</evidence>
<dbReference type="NCBIfam" id="NF002872">
    <property type="entry name" value="PRK03202.1"/>
    <property type="match status" value="1"/>
</dbReference>
<dbReference type="PRINTS" id="PR00476">
    <property type="entry name" value="PHFRCTKINASE"/>
</dbReference>
<dbReference type="EMBL" id="JAPFFF010000014">
    <property type="protein sequence ID" value="KAK8870389.1"/>
    <property type="molecule type" value="Genomic_DNA"/>
</dbReference>
<evidence type="ECO:0000256" key="7">
    <source>
        <dbReference type="ARBA" id="ARBA00022723"/>
    </source>
</evidence>
<evidence type="ECO:0000256" key="11">
    <source>
        <dbReference type="ARBA" id="ARBA00022842"/>
    </source>
</evidence>
<keyword evidence="12" id="KW-0324">Glycolysis</keyword>
<dbReference type="EC" id="2.7.1.11" evidence="4"/>
<evidence type="ECO:0000313" key="16">
    <source>
        <dbReference type="Proteomes" id="UP001470230"/>
    </source>
</evidence>
<feature type="domain" description="Phosphofructokinase" evidence="14">
    <location>
        <begin position="3"/>
        <end position="282"/>
    </location>
</feature>
<comment type="catalytic activity">
    <reaction evidence="13">
        <text>beta-D-fructose 6-phosphate + ATP = beta-D-fructose 1,6-bisphosphate + ADP + H(+)</text>
        <dbReference type="Rhea" id="RHEA:16109"/>
        <dbReference type="ChEBI" id="CHEBI:15378"/>
        <dbReference type="ChEBI" id="CHEBI:30616"/>
        <dbReference type="ChEBI" id="CHEBI:32966"/>
        <dbReference type="ChEBI" id="CHEBI:57634"/>
        <dbReference type="ChEBI" id="CHEBI:456216"/>
        <dbReference type="EC" id="2.7.1.11"/>
    </reaction>
</comment>
<reference evidence="15 16" key="1">
    <citation type="submission" date="2024-04" db="EMBL/GenBank/DDBJ databases">
        <title>Tritrichomonas musculus Genome.</title>
        <authorList>
            <person name="Alves-Ferreira E."/>
            <person name="Grigg M."/>
            <person name="Lorenzi H."/>
            <person name="Galac M."/>
        </authorList>
    </citation>
    <scope>NUCLEOTIDE SEQUENCE [LARGE SCALE GENOMIC DNA]</scope>
    <source>
        <strain evidence="15 16">EAF2021</strain>
    </source>
</reference>
<evidence type="ECO:0000259" key="14">
    <source>
        <dbReference type="Pfam" id="PF00365"/>
    </source>
</evidence>
<dbReference type="Proteomes" id="UP001470230">
    <property type="component" value="Unassembled WGS sequence"/>
</dbReference>
<dbReference type="PANTHER" id="PTHR13697">
    <property type="entry name" value="PHOSPHOFRUCTOKINASE"/>
    <property type="match status" value="1"/>
</dbReference>
<dbReference type="Gene3D" id="3.40.50.460">
    <property type="entry name" value="Phosphofructokinase domain"/>
    <property type="match status" value="1"/>
</dbReference>
<dbReference type="InterPro" id="IPR012003">
    <property type="entry name" value="ATP_PFK_prok-type"/>
</dbReference>
<comment type="subcellular location">
    <subcellularLocation>
        <location evidence="2">Cytoplasm</location>
    </subcellularLocation>
</comment>
<name>A0ABR2IYS4_9EUKA</name>
<keyword evidence="11" id="KW-0460">Magnesium</keyword>
<evidence type="ECO:0000256" key="6">
    <source>
        <dbReference type="ARBA" id="ARBA00022679"/>
    </source>
</evidence>
<comment type="cofactor">
    <cofactor evidence="1">
        <name>Mg(2+)</name>
        <dbReference type="ChEBI" id="CHEBI:18420"/>
    </cofactor>
</comment>
<dbReference type="PANTHER" id="PTHR13697:SF4">
    <property type="entry name" value="ATP-DEPENDENT 6-PHOSPHOFRUCTOKINASE"/>
    <property type="match status" value="1"/>
</dbReference>
<dbReference type="InterPro" id="IPR022953">
    <property type="entry name" value="ATP_PFK"/>
</dbReference>
<keyword evidence="8" id="KW-0547">Nucleotide-binding</keyword>
<protein>
    <recommendedName>
        <fullName evidence="4">6-phosphofructokinase</fullName>
        <ecNumber evidence="4">2.7.1.11</ecNumber>
    </recommendedName>
</protein>
<evidence type="ECO:0000313" key="15">
    <source>
        <dbReference type="EMBL" id="KAK8870389.1"/>
    </source>
</evidence>
<evidence type="ECO:0000256" key="4">
    <source>
        <dbReference type="ARBA" id="ARBA00012055"/>
    </source>
</evidence>
<proteinExistence type="predicted"/>
<keyword evidence="10" id="KW-0067">ATP-binding</keyword>
<keyword evidence="7" id="KW-0479">Metal-binding</keyword>
<evidence type="ECO:0000256" key="3">
    <source>
        <dbReference type="ARBA" id="ARBA00004679"/>
    </source>
</evidence>
<dbReference type="Gene3D" id="3.40.50.450">
    <property type="match status" value="1"/>
</dbReference>
<evidence type="ECO:0000256" key="5">
    <source>
        <dbReference type="ARBA" id="ARBA00022490"/>
    </source>
</evidence>
<keyword evidence="5" id="KW-0963">Cytoplasm</keyword>
<dbReference type="Pfam" id="PF00365">
    <property type="entry name" value="PFK"/>
    <property type="match status" value="1"/>
</dbReference>
<evidence type="ECO:0000256" key="9">
    <source>
        <dbReference type="ARBA" id="ARBA00022777"/>
    </source>
</evidence>
<keyword evidence="16" id="KW-1185">Reference proteome</keyword>
<evidence type="ECO:0000256" key="2">
    <source>
        <dbReference type="ARBA" id="ARBA00004496"/>
    </source>
</evidence>
<organism evidence="15 16">
    <name type="scientific">Tritrichomonas musculus</name>
    <dbReference type="NCBI Taxonomy" id="1915356"/>
    <lineage>
        <taxon>Eukaryota</taxon>
        <taxon>Metamonada</taxon>
        <taxon>Parabasalia</taxon>
        <taxon>Tritrichomonadida</taxon>
        <taxon>Tritrichomonadidae</taxon>
        <taxon>Tritrichomonas</taxon>
    </lineage>
</organism>
<evidence type="ECO:0000256" key="8">
    <source>
        <dbReference type="ARBA" id="ARBA00022741"/>
    </source>
</evidence>
<dbReference type="PIRSF" id="PIRSF000532">
    <property type="entry name" value="ATP_PFK_prok"/>
    <property type="match status" value="1"/>
</dbReference>
<gene>
    <name evidence="15" type="ORF">M9Y10_008271</name>
</gene>
<comment type="caution">
    <text evidence="15">The sequence shown here is derived from an EMBL/GenBank/DDBJ whole genome shotgun (WGS) entry which is preliminary data.</text>
</comment>
<evidence type="ECO:0000256" key="13">
    <source>
        <dbReference type="ARBA" id="ARBA00048070"/>
    </source>
</evidence>
<sequence length="325" mass="35046">MKRIGVLSAGTDNPGINCAIRAITRSALHKGYEVFAVHHGFRGLVEDHLERLTTRSVSGIIGKPGAFIGSSIASYIKTPIQLQTALNNMNKRSIDNLIVIGGSGSFKESTKFVEKGKHVIGIPSTVQDDIVGTDICLGVDSCVNTIMECVDHIRSCDSSRNRSFLVEVVGIESGSIALRSGIVTGCEFVLTPDKSLTTKKELEDLAHQIEKVTQAGKTQCICIISKGWKPGIKALSQCLSDIGESDLHVRETILGHLMRGGQPTAYDRILGTYFGNAATKAIVDGHTSEFVALQGNKIVMVPFEKTIGAFRSTENLETLFNNTNL</sequence>
<evidence type="ECO:0000256" key="12">
    <source>
        <dbReference type="ARBA" id="ARBA00023152"/>
    </source>
</evidence>
<keyword evidence="6" id="KW-0808">Transferase</keyword>
<comment type="pathway">
    <text evidence="3">Carbohydrate degradation; glycolysis; D-glyceraldehyde 3-phosphate and glycerone phosphate from D-glucose: step 3/4.</text>
</comment>